<keyword evidence="5" id="KW-1185">Reference proteome</keyword>
<dbReference type="EMBL" id="CP064954">
    <property type="protein sequence ID" value="QPK78652.1"/>
    <property type="molecule type" value="Genomic_DNA"/>
</dbReference>
<feature type="transmembrane region" description="Helical" evidence="3">
    <location>
        <begin position="15"/>
        <end position="34"/>
    </location>
</feature>
<dbReference type="InterPro" id="IPR005754">
    <property type="entry name" value="Sortase"/>
</dbReference>
<dbReference type="NCBIfam" id="NF033745">
    <property type="entry name" value="class_C_sortase"/>
    <property type="match status" value="1"/>
</dbReference>
<name>A0A7T0KDN5_9CORY</name>
<dbReference type="KEGG" id="cliz:G7Y31_08865"/>
<dbReference type="AlphaFoldDB" id="A0A7T0KDN5"/>
<dbReference type="GO" id="GO:0016787">
    <property type="term" value="F:hydrolase activity"/>
    <property type="evidence" value="ECO:0007669"/>
    <property type="project" value="UniProtKB-KW"/>
</dbReference>
<dbReference type="Gene3D" id="2.40.260.10">
    <property type="entry name" value="Sortase"/>
    <property type="match status" value="1"/>
</dbReference>
<keyword evidence="3" id="KW-0472">Membrane</keyword>
<protein>
    <submittedName>
        <fullName evidence="4">Class C sortase</fullName>
    </submittedName>
</protein>
<sequence length="270" mass="30368">MACTSGETVTKRRSWVWILLGIVLLAYPIVATLWNDAQLEKSARAYREEVETIEPPAELERLWRQAQDYNASLEHHALPPEETSPGFAEYLDTLNAPETGGKMARISIEAIGVDLPVYHTTRPQVLYHGAGHMFGSDLPVGGEGTNTVITAHTGMVNASMFDHLPLLKEGDLVTLEVLNHTLYYAVTGRTVVAPDRWEAVTYERGIDKLTLITCTPYGINSDRLLVEAHRVPGPQEQTRRAWRLSWWMVADLVAIAVVLVLWIFLERRKR</sequence>
<accession>A0A7T0KDN5</accession>
<keyword evidence="3" id="KW-1133">Transmembrane helix</keyword>
<evidence type="ECO:0000313" key="5">
    <source>
        <dbReference type="Proteomes" id="UP000594681"/>
    </source>
</evidence>
<evidence type="ECO:0000256" key="1">
    <source>
        <dbReference type="ARBA" id="ARBA00022801"/>
    </source>
</evidence>
<proteinExistence type="predicted"/>
<dbReference type="SUPFAM" id="SSF63817">
    <property type="entry name" value="Sortase"/>
    <property type="match status" value="1"/>
</dbReference>
<gene>
    <name evidence="4" type="ORF">G7Y31_08865</name>
</gene>
<dbReference type="Proteomes" id="UP000594681">
    <property type="component" value="Chromosome"/>
</dbReference>
<keyword evidence="1" id="KW-0378">Hydrolase</keyword>
<reference evidence="4 5" key="1">
    <citation type="submission" date="2020-11" db="EMBL/GenBank/DDBJ databases">
        <title>Corynebacterium sp. ZJ-599.</title>
        <authorList>
            <person name="Zhou J."/>
        </authorList>
    </citation>
    <scope>NUCLEOTIDE SEQUENCE [LARGE SCALE GENOMIC DNA]</scope>
    <source>
        <strain evidence="4 5">ZJ-599</strain>
    </source>
</reference>
<feature type="active site" description="Acyl-thioester intermediate" evidence="2">
    <location>
        <position position="214"/>
    </location>
</feature>
<organism evidence="4 5">
    <name type="scientific">Corynebacterium lizhenjunii</name>
    <dbReference type="NCBI Taxonomy" id="2709394"/>
    <lineage>
        <taxon>Bacteria</taxon>
        <taxon>Bacillati</taxon>
        <taxon>Actinomycetota</taxon>
        <taxon>Actinomycetes</taxon>
        <taxon>Mycobacteriales</taxon>
        <taxon>Corynebacteriaceae</taxon>
        <taxon>Corynebacterium</taxon>
    </lineage>
</organism>
<dbReference type="InterPro" id="IPR042002">
    <property type="entry name" value="Sortase_C"/>
</dbReference>
<dbReference type="Pfam" id="PF04203">
    <property type="entry name" value="Sortase"/>
    <property type="match status" value="1"/>
</dbReference>
<evidence type="ECO:0000313" key="4">
    <source>
        <dbReference type="EMBL" id="QPK78652.1"/>
    </source>
</evidence>
<dbReference type="InterPro" id="IPR023365">
    <property type="entry name" value="Sortase_dom-sf"/>
</dbReference>
<feature type="transmembrane region" description="Helical" evidence="3">
    <location>
        <begin position="244"/>
        <end position="265"/>
    </location>
</feature>
<evidence type="ECO:0000256" key="2">
    <source>
        <dbReference type="PIRSR" id="PIRSR605754-1"/>
    </source>
</evidence>
<evidence type="ECO:0000256" key="3">
    <source>
        <dbReference type="SAM" id="Phobius"/>
    </source>
</evidence>
<dbReference type="CDD" id="cd05827">
    <property type="entry name" value="Sortase_C"/>
    <property type="match status" value="1"/>
</dbReference>
<keyword evidence="3" id="KW-0812">Transmembrane</keyword>
<dbReference type="NCBIfam" id="TIGR01076">
    <property type="entry name" value="sortase_fam"/>
    <property type="match status" value="1"/>
</dbReference>
<feature type="active site" description="Proton donor/acceptor" evidence="2">
    <location>
        <position position="152"/>
    </location>
</feature>